<comment type="caution">
    <text evidence="3">The sequence shown here is derived from an EMBL/GenBank/DDBJ whole genome shotgun (WGS) entry which is preliminary data.</text>
</comment>
<dbReference type="SUPFAM" id="SSF51735">
    <property type="entry name" value="NAD(P)-binding Rossmann-fold domains"/>
    <property type="match status" value="1"/>
</dbReference>
<dbReference type="AlphaFoldDB" id="A0A932GSR0"/>
<name>A0A932GSR0_UNCTE</name>
<dbReference type="Proteomes" id="UP000741360">
    <property type="component" value="Unassembled WGS sequence"/>
</dbReference>
<dbReference type="PANTHER" id="PTHR43000">
    <property type="entry name" value="DTDP-D-GLUCOSE 4,6-DEHYDRATASE-RELATED"/>
    <property type="match status" value="1"/>
</dbReference>
<gene>
    <name evidence="3" type="ORF">HYY65_15185</name>
</gene>
<organism evidence="3 4">
    <name type="scientific">Tectimicrobiota bacterium</name>
    <dbReference type="NCBI Taxonomy" id="2528274"/>
    <lineage>
        <taxon>Bacteria</taxon>
        <taxon>Pseudomonadati</taxon>
        <taxon>Nitrospinota/Tectimicrobiota group</taxon>
        <taxon>Candidatus Tectimicrobiota</taxon>
    </lineage>
</organism>
<dbReference type="InterPro" id="IPR036291">
    <property type="entry name" value="NAD(P)-bd_dom_sf"/>
</dbReference>
<sequence length="314" mass="34629">MKLLVTGAAGFIGSHLCEELIARGHEVVGVDCFTDYYSPAVKEANLVGLRKSPRFSLCRENLLSLNWTQWMEGIEGIYHLAAQAGVRASWGDSFAVYTENNVLATQRLLEACKGRSLRKVVCASSSSVYGDCEEIPMTERSPVKPISPYGVTKLACEHLCRLYWKNYAVPTVALRYFTVYGPRQRPDMGFHKFISALLSGGTLHVYGDGKQTRDFTFVSDAVSGTLLAFEKGKEGEVYNIGGGSRVSVKQVLILLEEMSGGSGRVVYEDTQKGDMKHTLADITKAHRAFGYEPRVTLAQGLEAEFTWLQKGGRC</sequence>
<dbReference type="Gene3D" id="3.90.25.10">
    <property type="entry name" value="UDP-galactose 4-epimerase, domain 1"/>
    <property type="match status" value="1"/>
</dbReference>
<reference evidence="3" key="1">
    <citation type="submission" date="2020-07" db="EMBL/GenBank/DDBJ databases">
        <title>Huge and variable diversity of episymbiotic CPR bacteria and DPANN archaea in groundwater ecosystems.</title>
        <authorList>
            <person name="He C.Y."/>
            <person name="Keren R."/>
            <person name="Whittaker M."/>
            <person name="Farag I.F."/>
            <person name="Doudna J."/>
            <person name="Cate J.H.D."/>
            <person name="Banfield J.F."/>
        </authorList>
    </citation>
    <scope>NUCLEOTIDE SEQUENCE</scope>
    <source>
        <strain evidence="3">NC_groundwater_717_Ag_S-0.2um_59_8</strain>
    </source>
</reference>
<accession>A0A932GSR0</accession>
<evidence type="ECO:0000256" key="1">
    <source>
        <dbReference type="ARBA" id="ARBA00007637"/>
    </source>
</evidence>
<comment type="similarity">
    <text evidence="1">Belongs to the NAD(P)-dependent epimerase/dehydratase family.</text>
</comment>
<dbReference type="Pfam" id="PF01370">
    <property type="entry name" value="Epimerase"/>
    <property type="match status" value="1"/>
</dbReference>
<dbReference type="EMBL" id="JACPSX010000294">
    <property type="protein sequence ID" value="MBI3016368.1"/>
    <property type="molecule type" value="Genomic_DNA"/>
</dbReference>
<dbReference type="InterPro" id="IPR001509">
    <property type="entry name" value="Epimerase_deHydtase"/>
</dbReference>
<evidence type="ECO:0000313" key="4">
    <source>
        <dbReference type="Proteomes" id="UP000741360"/>
    </source>
</evidence>
<evidence type="ECO:0000259" key="2">
    <source>
        <dbReference type="Pfam" id="PF01370"/>
    </source>
</evidence>
<protein>
    <submittedName>
        <fullName evidence="3">GDP-mannose 4,6-dehydratase</fullName>
    </submittedName>
</protein>
<evidence type="ECO:0000313" key="3">
    <source>
        <dbReference type="EMBL" id="MBI3016368.1"/>
    </source>
</evidence>
<feature type="domain" description="NAD-dependent epimerase/dehydratase" evidence="2">
    <location>
        <begin position="4"/>
        <end position="241"/>
    </location>
</feature>
<dbReference type="Gene3D" id="3.40.50.720">
    <property type="entry name" value="NAD(P)-binding Rossmann-like Domain"/>
    <property type="match status" value="1"/>
</dbReference>
<dbReference type="PRINTS" id="PR01713">
    <property type="entry name" value="NUCEPIMERASE"/>
</dbReference>
<proteinExistence type="inferred from homology"/>